<dbReference type="PROSITE" id="PS00630">
    <property type="entry name" value="IMP_2"/>
    <property type="match status" value="1"/>
</dbReference>
<keyword evidence="4" id="KW-0378">Hydrolase</keyword>
<dbReference type="GO" id="GO:0046854">
    <property type="term" value="P:phosphatidylinositol phosphate biosynthetic process"/>
    <property type="evidence" value="ECO:0007669"/>
    <property type="project" value="InterPro"/>
</dbReference>
<dbReference type="GO" id="GO:0000103">
    <property type="term" value="P:sulfate assimilation"/>
    <property type="evidence" value="ECO:0007669"/>
    <property type="project" value="TreeGrafter"/>
</dbReference>
<evidence type="ECO:0000256" key="1">
    <source>
        <dbReference type="ARBA" id="ARBA00001033"/>
    </source>
</evidence>
<dbReference type="RefSeq" id="WP_322878327.1">
    <property type="nucleotide sequence ID" value="NZ_JAVMIP010000008.1"/>
</dbReference>
<feature type="binding site" evidence="3">
    <location>
        <position position="94"/>
    </location>
    <ligand>
        <name>Mg(2+)</name>
        <dbReference type="ChEBI" id="CHEBI:18420"/>
        <label>1</label>
        <note>catalytic</note>
    </ligand>
</feature>
<proteinExistence type="predicted"/>
<dbReference type="PANTHER" id="PTHR43028">
    <property type="entry name" value="3'(2'),5'-BISPHOSPHATE NUCLEOTIDASE 1"/>
    <property type="match status" value="1"/>
</dbReference>
<evidence type="ECO:0000256" key="3">
    <source>
        <dbReference type="PIRSR" id="PIRSR600760-2"/>
    </source>
</evidence>
<reference evidence="5" key="1">
    <citation type="submission" date="2023-07" db="EMBL/GenBank/DDBJ databases">
        <authorList>
            <person name="Luz R."/>
            <person name="Cordeiro R."/>
            <person name="Fonseca A."/>
            <person name="Goncalves V."/>
        </authorList>
    </citation>
    <scope>NUCLEOTIDE SEQUENCE [LARGE SCALE GENOMIC DNA]</scope>
    <source>
        <strain evidence="5">BACA0444</strain>
    </source>
</reference>
<protein>
    <recommendedName>
        <fullName evidence="2">inositol-phosphate phosphatase</fullName>
        <ecNumber evidence="2">3.1.3.25</ecNumber>
    </recommendedName>
</protein>
<dbReference type="AlphaFoldDB" id="A0AAE4JWI2"/>
<dbReference type="Proteomes" id="UP001268256">
    <property type="component" value="Unassembled WGS sequence"/>
</dbReference>
<comment type="cofactor">
    <cofactor evidence="3">
        <name>Mg(2+)</name>
        <dbReference type="ChEBI" id="CHEBI:18420"/>
    </cofactor>
</comment>
<name>A0AAE4JWI2_9CYAN</name>
<evidence type="ECO:0000313" key="5">
    <source>
        <dbReference type="Proteomes" id="UP001268256"/>
    </source>
</evidence>
<keyword evidence="3" id="KW-0479">Metal-binding</keyword>
<sequence>MSLNLDNYRELLVEVAWAASDLLKEYEENPECWQTQTHADLSPVTMADQAVDKLILNRLREACGDQEFGYLTEETYQPGPPLSQPYVWVIDPLDGTKDFIQRTGEYATHIALVHQGRPILAAVAWPGRDGVYLAQVGEGSYRLTRTAPPYRLVVNQERAWEDLEVLTSRSHATPELEAFLQRMPQQARKKMGSIGCKIAAIAEQDADVYFMLPSRTSPKDWDLAGPELILTEAGGKLTRFDQSLLTYNQGDVNQAGGYLASNGQYHQQLCAMLQRA</sequence>
<accession>A0AAE4JWI2</accession>
<gene>
    <name evidence="4" type="ORF">RIF25_09665</name>
</gene>
<dbReference type="PANTHER" id="PTHR43028:SF1">
    <property type="entry name" value="AMMONIUM TRANSPORT PROTEIN"/>
    <property type="match status" value="1"/>
</dbReference>
<dbReference type="GO" id="GO:0050427">
    <property type="term" value="P:3'-phosphoadenosine 5'-phosphosulfate metabolic process"/>
    <property type="evidence" value="ECO:0007669"/>
    <property type="project" value="TreeGrafter"/>
</dbReference>
<dbReference type="EC" id="3.1.3.25" evidence="2"/>
<evidence type="ECO:0000313" key="4">
    <source>
        <dbReference type="EMBL" id="MDS3861071.1"/>
    </source>
</evidence>
<dbReference type="Gene3D" id="3.30.540.10">
    <property type="entry name" value="Fructose-1,6-Bisphosphatase, subunit A, domain 1"/>
    <property type="match status" value="1"/>
</dbReference>
<feature type="binding site" evidence="3">
    <location>
        <position position="222"/>
    </location>
    <ligand>
        <name>Mg(2+)</name>
        <dbReference type="ChEBI" id="CHEBI:18420"/>
        <label>1</label>
        <note>catalytic</note>
    </ligand>
</feature>
<organism evidence="4 5">
    <name type="scientific">Pseudocalidococcus azoricus BACA0444</name>
    <dbReference type="NCBI Taxonomy" id="2918990"/>
    <lineage>
        <taxon>Bacteria</taxon>
        <taxon>Bacillati</taxon>
        <taxon>Cyanobacteriota</taxon>
        <taxon>Cyanophyceae</taxon>
        <taxon>Acaryochloridales</taxon>
        <taxon>Thermosynechococcaceae</taxon>
        <taxon>Pseudocalidococcus</taxon>
        <taxon>Pseudocalidococcus azoricus</taxon>
    </lineage>
</organism>
<feature type="binding site" evidence="3">
    <location>
        <position position="93"/>
    </location>
    <ligand>
        <name>Mg(2+)</name>
        <dbReference type="ChEBI" id="CHEBI:18420"/>
        <label>2</label>
    </ligand>
</feature>
<dbReference type="EMBL" id="JAVMIP010000008">
    <property type="protein sequence ID" value="MDS3861071.1"/>
    <property type="molecule type" value="Genomic_DNA"/>
</dbReference>
<dbReference type="PRINTS" id="PR00377">
    <property type="entry name" value="IMPHPHTASES"/>
</dbReference>
<dbReference type="InterPro" id="IPR000760">
    <property type="entry name" value="Inositol_monophosphatase-like"/>
</dbReference>
<comment type="caution">
    <text evidence="4">The sequence shown here is derived from an EMBL/GenBank/DDBJ whole genome shotgun (WGS) entry which is preliminary data.</text>
</comment>
<feature type="binding site" evidence="3">
    <location>
        <position position="91"/>
    </location>
    <ligand>
        <name>Mg(2+)</name>
        <dbReference type="ChEBI" id="CHEBI:18420"/>
        <label>1</label>
        <note>catalytic</note>
    </ligand>
</feature>
<dbReference type="Pfam" id="PF00459">
    <property type="entry name" value="Inositol_P"/>
    <property type="match status" value="1"/>
</dbReference>
<feature type="binding site" evidence="3">
    <location>
        <position position="73"/>
    </location>
    <ligand>
        <name>Mg(2+)</name>
        <dbReference type="ChEBI" id="CHEBI:18420"/>
        <label>1</label>
        <note>catalytic</note>
    </ligand>
</feature>
<dbReference type="GO" id="GO:0046872">
    <property type="term" value="F:metal ion binding"/>
    <property type="evidence" value="ECO:0007669"/>
    <property type="project" value="UniProtKB-KW"/>
</dbReference>
<dbReference type="SUPFAM" id="SSF56655">
    <property type="entry name" value="Carbohydrate phosphatase"/>
    <property type="match status" value="1"/>
</dbReference>
<dbReference type="InterPro" id="IPR050725">
    <property type="entry name" value="CysQ/Inositol_MonoPase"/>
</dbReference>
<dbReference type="GO" id="GO:0008441">
    <property type="term" value="F:3'(2'),5'-bisphosphate nucleotidase activity"/>
    <property type="evidence" value="ECO:0007669"/>
    <property type="project" value="TreeGrafter"/>
</dbReference>
<dbReference type="CDD" id="cd01638">
    <property type="entry name" value="CysQ"/>
    <property type="match status" value="1"/>
</dbReference>
<dbReference type="GO" id="GO:0052834">
    <property type="term" value="F:inositol monophosphate phosphatase activity"/>
    <property type="evidence" value="ECO:0007669"/>
    <property type="project" value="UniProtKB-EC"/>
</dbReference>
<dbReference type="InterPro" id="IPR020550">
    <property type="entry name" value="Inositol_monophosphatase_CS"/>
</dbReference>
<evidence type="ECO:0000256" key="2">
    <source>
        <dbReference type="ARBA" id="ARBA00013106"/>
    </source>
</evidence>
<dbReference type="Gene3D" id="3.40.190.80">
    <property type="match status" value="1"/>
</dbReference>
<comment type="catalytic activity">
    <reaction evidence="1">
        <text>a myo-inositol phosphate + H2O = myo-inositol + phosphate</text>
        <dbReference type="Rhea" id="RHEA:24056"/>
        <dbReference type="ChEBI" id="CHEBI:15377"/>
        <dbReference type="ChEBI" id="CHEBI:17268"/>
        <dbReference type="ChEBI" id="CHEBI:43474"/>
        <dbReference type="ChEBI" id="CHEBI:84139"/>
        <dbReference type="EC" id="3.1.3.25"/>
    </reaction>
</comment>
<keyword evidence="5" id="KW-1185">Reference proteome</keyword>
<keyword evidence="3" id="KW-0460">Magnesium</keyword>